<dbReference type="PANTHER" id="PTHR46118:SF4">
    <property type="entry name" value="PROTEIN ABHD11"/>
    <property type="match status" value="1"/>
</dbReference>
<gene>
    <name evidence="3" type="ORF">HND93_06560</name>
</gene>
<keyword evidence="1 3" id="KW-0378">Hydrolase</keyword>
<protein>
    <submittedName>
        <fullName evidence="3">Alpha/beta fold hydrolase</fullName>
    </submittedName>
</protein>
<evidence type="ECO:0000256" key="1">
    <source>
        <dbReference type="ARBA" id="ARBA00022801"/>
    </source>
</evidence>
<sequence length="259" mass="28792">MAQPLPLTYLEAGEALGGTPLLVIHGLFGSARNWATLARRFGERQRVYALDLRNHGSSPWAPTMSYPEMADDVLRFLDDRGFRRAVVVGHSMGGKAAMTLALNHPERVERLVVVDIAPVAYTHTFQPFVQAMKRADLTVSNRRSDIEAQLADAVPEAPLRSFLLQNLVLENGAFRWRINLDAIEANMPDLIGFPDLGDRRYEGPALFIGGAESNYTAPEHMGSIDRHFPTARVERIPGAGHWVHAEKPDRFAELVEAFV</sequence>
<dbReference type="PANTHER" id="PTHR46118">
    <property type="entry name" value="PROTEIN ABHD11"/>
    <property type="match status" value="1"/>
</dbReference>
<name>A0ABX2T4V6_9PROT</name>
<dbReference type="EMBL" id="JABFDB010000002">
    <property type="protein sequence ID" value="NYZ19367.1"/>
    <property type="molecule type" value="Genomic_DNA"/>
</dbReference>
<evidence type="ECO:0000313" key="4">
    <source>
        <dbReference type="Proteomes" id="UP000584642"/>
    </source>
</evidence>
<keyword evidence="4" id="KW-1185">Reference proteome</keyword>
<dbReference type="PRINTS" id="PR00111">
    <property type="entry name" value="ABHYDROLASE"/>
</dbReference>
<dbReference type="InterPro" id="IPR000073">
    <property type="entry name" value="AB_hydrolase_1"/>
</dbReference>
<feature type="domain" description="AB hydrolase-1" evidence="2">
    <location>
        <begin position="21"/>
        <end position="253"/>
    </location>
</feature>
<dbReference type="SUPFAM" id="SSF53474">
    <property type="entry name" value="alpha/beta-Hydrolases"/>
    <property type="match status" value="1"/>
</dbReference>
<organism evidence="3 4">
    <name type="scientific">Azospirillum oleiclasticum</name>
    <dbReference type="NCBI Taxonomy" id="2735135"/>
    <lineage>
        <taxon>Bacteria</taxon>
        <taxon>Pseudomonadati</taxon>
        <taxon>Pseudomonadota</taxon>
        <taxon>Alphaproteobacteria</taxon>
        <taxon>Rhodospirillales</taxon>
        <taxon>Azospirillaceae</taxon>
        <taxon>Azospirillum</taxon>
    </lineage>
</organism>
<dbReference type="Pfam" id="PF12697">
    <property type="entry name" value="Abhydrolase_6"/>
    <property type="match status" value="1"/>
</dbReference>
<evidence type="ECO:0000313" key="3">
    <source>
        <dbReference type="EMBL" id="NYZ19367.1"/>
    </source>
</evidence>
<proteinExistence type="predicted"/>
<dbReference type="InterPro" id="IPR029058">
    <property type="entry name" value="AB_hydrolase_fold"/>
</dbReference>
<dbReference type="InterPro" id="IPR000639">
    <property type="entry name" value="Epox_hydrolase-like"/>
</dbReference>
<dbReference type="Gene3D" id="3.40.50.1820">
    <property type="entry name" value="alpha/beta hydrolase"/>
    <property type="match status" value="1"/>
</dbReference>
<reference evidence="3 4" key="1">
    <citation type="submission" date="2020-05" db="EMBL/GenBank/DDBJ databases">
        <title>Azospirillum oleiclasticum sp. nov, a nitrogen-fixing and heavy crude oil-emulsifying bacterium isolated from the crude oil of Yumen Oilfield.</title>
        <authorList>
            <person name="Wu D."/>
            <person name="Cai M."/>
            <person name="Zhang X."/>
        </authorList>
    </citation>
    <scope>NUCLEOTIDE SEQUENCE [LARGE SCALE GENOMIC DNA]</scope>
    <source>
        <strain evidence="3 4">ROY-1-1-2</strain>
    </source>
</reference>
<dbReference type="RefSeq" id="WP_180281114.1">
    <property type="nucleotide sequence ID" value="NZ_JABFDB010000002.1"/>
</dbReference>
<dbReference type="PRINTS" id="PR00412">
    <property type="entry name" value="EPOXHYDRLASE"/>
</dbReference>
<comment type="caution">
    <text evidence="3">The sequence shown here is derived from an EMBL/GenBank/DDBJ whole genome shotgun (WGS) entry which is preliminary data.</text>
</comment>
<dbReference type="GO" id="GO:0016787">
    <property type="term" value="F:hydrolase activity"/>
    <property type="evidence" value="ECO:0007669"/>
    <property type="project" value="UniProtKB-KW"/>
</dbReference>
<accession>A0ABX2T4V6</accession>
<dbReference type="Proteomes" id="UP000584642">
    <property type="component" value="Unassembled WGS sequence"/>
</dbReference>
<evidence type="ECO:0000259" key="2">
    <source>
        <dbReference type="Pfam" id="PF12697"/>
    </source>
</evidence>